<evidence type="ECO:0000313" key="1">
    <source>
        <dbReference type="EMBL" id="AYN57896.1"/>
    </source>
</evidence>
<dbReference type="Proteomes" id="UP000280317">
    <property type="component" value="Segment"/>
</dbReference>
<evidence type="ECO:0000313" key="2">
    <source>
        <dbReference type="Proteomes" id="UP000280317"/>
    </source>
</evidence>
<accession>A0A3G2KFY3</accession>
<dbReference type="EMBL" id="MH834612">
    <property type="protein sequence ID" value="AYN57896.1"/>
    <property type="molecule type" value="Genomic_DNA"/>
</dbReference>
<proteinExistence type="predicted"/>
<dbReference type="KEGG" id="vg:77932209"/>
<gene>
    <name evidence="1" type="primary">44</name>
    <name evidence="1" type="ORF">PBI_FAJA_44</name>
</gene>
<keyword evidence="2" id="KW-1185">Reference proteome</keyword>
<dbReference type="RefSeq" id="YP_010656330.1">
    <property type="nucleotide sequence ID" value="NC_070837.1"/>
</dbReference>
<sequence length="69" mass="7539">MPNISPPPTTEACAEIERRLQTIGSQIAEAERMVTYYNEQAAHQASAAAELKKLYKSYIGLLEDAGAEV</sequence>
<name>A0A3G2KFY3_9CAUD</name>
<dbReference type="GeneID" id="77932209"/>
<reference evidence="1 2" key="1">
    <citation type="submission" date="2018-09" db="EMBL/GenBank/DDBJ databases">
        <authorList>
            <person name="Ulbrich M.C."/>
            <person name="Stoner T.H."/>
            <person name="Garlena R.A."/>
            <person name="Russell D.A."/>
            <person name="Pope W.H."/>
            <person name="Jacobs-Sera D."/>
            <person name="Hatfull G.F."/>
        </authorList>
    </citation>
    <scope>NUCLEOTIDE SEQUENCE [LARGE SCALE GENOMIC DNA]</scope>
</reference>
<organism evidence="1 2">
    <name type="scientific">Arthrobacter phage Faja</name>
    <dbReference type="NCBI Taxonomy" id="2419957"/>
    <lineage>
        <taxon>Viruses</taxon>
        <taxon>Duplodnaviria</taxon>
        <taxon>Heunggongvirae</taxon>
        <taxon>Uroviricota</taxon>
        <taxon>Caudoviricetes</taxon>
        <taxon>Fajavirus</taxon>
        <taxon>Fajavirus faja</taxon>
    </lineage>
</organism>
<protein>
    <submittedName>
        <fullName evidence="1">Uncharacterized protein</fullName>
    </submittedName>
</protein>